<feature type="domain" description="MCM C-terminal AAA(+) ATPase" evidence="5">
    <location>
        <begin position="295"/>
        <end position="393"/>
    </location>
</feature>
<dbReference type="RefSeq" id="WP_145200799.1">
    <property type="nucleotide sequence ID" value="NZ_CP036434.1"/>
</dbReference>
<dbReference type="EMBL" id="CP036434">
    <property type="protein sequence ID" value="QDV08334.1"/>
    <property type="molecule type" value="Genomic_DNA"/>
</dbReference>
<organism evidence="6 7">
    <name type="scientific">Saltatorellus ferox</name>
    <dbReference type="NCBI Taxonomy" id="2528018"/>
    <lineage>
        <taxon>Bacteria</taxon>
        <taxon>Pseudomonadati</taxon>
        <taxon>Planctomycetota</taxon>
        <taxon>Planctomycetia</taxon>
        <taxon>Planctomycetia incertae sedis</taxon>
        <taxon>Saltatorellus</taxon>
    </lineage>
</organism>
<dbReference type="InterPro" id="IPR000523">
    <property type="entry name" value="Mg_chelatse_chII-like_cat_dom"/>
</dbReference>
<dbReference type="InterPro" id="IPR020568">
    <property type="entry name" value="Ribosomal_Su5_D2-typ_SF"/>
</dbReference>
<dbReference type="Proteomes" id="UP000320390">
    <property type="component" value="Chromosome"/>
</dbReference>
<evidence type="ECO:0000256" key="4">
    <source>
        <dbReference type="SAM" id="MobiDB-lite"/>
    </source>
</evidence>
<proteinExistence type="inferred from homology"/>
<dbReference type="SUPFAM" id="SSF54211">
    <property type="entry name" value="Ribosomal protein S5 domain 2-like"/>
    <property type="match status" value="1"/>
</dbReference>
<dbReference type="AlphaFoldDB" id="A0A518EW84"/>
<dbReference type="SUPFAM" id="SSF52540">
    <property type="entry name" value="P-loop containing nucleoside triphosphate hydrolases"/>
    <property type="match status" value="1"/>
</dbReference>
<dbReference type="GO" id="GO:0003677">
    <property type="term" value="F:DNA binding"/>
    <property type="evidence" value="ECO:0007669"/>
    <property type="project" value="InterPro"/>
</dbReference>
<dbReference type="InterPro" id="IPR014721">
    <property type="entry name" value="Ribsml_uS5_D2-typ_fold_subgr"/>
</dbReference>
<dbReference type="PANTHER" id="PTHR32039:SF7">
    <property type="entry name" value="COMPETENCE PROTEIN COMM"/>
    <property type="match status" value="1"/>
</dbReference>
<dbReference type="PROSITE" id="PS50051">
    <property type="entry name" value="MCM_2"/>
    <property type="match status" value="1"/>
</dbReference>
<sequence>MKTIRVHGASVEGTGALIVTIEARYTTSKDDGATEIQLTGLPDSVLRESRGRLLCILGSTNLRLGPGRLYLNLTPAARRKSGEALDLALVLAAATAGGHLSPKHVEGTVFIGEVGIDGRLHAIPGGLAAAVAARRLGIKRLVAPPETAAEAAAIDDIEAFAAGSIREVLEILTTDPLMEGGPKRVEPTPFDPRQARDPSALDEVRGQEEGKLALQIAAAGGHGLLLVGPPGAGKSMLARRLIDLLPPMTLEERIDVTTILSATGRWPRGLASRRPFRAPHHTTSFAGLVGGGSPIAPGEITLAHHGVLFLDELPEFGRETLEGLRQPLEEGKVHIARAARRTTLPARFQLVAAMNPCPCGYHGHPRIPCHCAPATVRRYQQRISGPLLDRIDLRVNLQPAPVEVLVGTGGPPVPTASGGAGAELGRAASLARRRAIQRKGRAGCLNASLGAEELDRVAPLAREARDLLQRAAESQALSARAIQSIRRVARTVMDLEDPGTAEITPSAVAMALGLRGGL</sequence>
<reference evidence="6 7" key="1">
    <citation type="submission" date="2019-02" db="EMBL/GenBank/DDBJ databases">
        <title>Deep-cultivation of Planctomycetes and their phenomic and genomic characterization uncovers novel biology.</title>
        <authorList>
            <person name="Wiegand S."/>
            <person name="Jogler M."/>
            <person name="Boedeker C."/>
            <person name="Pinto D."/>
            <person name="Vollmers J."/>
            <person name="Rivas-Marin E."/>
            <person name="Kohn T."/>
            <person name="Peeters S.H."/>
            <person name="Heuer A."/>
            <person name="Rast P."/>
            <person name="Oberbeckmann S."/>
            <person name="Bunk B."/>
            <person name="Jeske O."/>
            <person name="Meyerdierks A."/>
            <person name="Storesund J.E."/>
            <person name="Kallscheuer N."/>
            <person name="Luecker S."/>
            <person name="Lage O.M."/>
            <person name="Pohl T."/>
            <person name="Merkel B.J."/>
            <person name="Hornburger P."/>
            <person name="Mueller R.-W."/>
            <person name="Bruemmer F."/>
            <person name="Labrenz M."/>
            <person name="Spormann A.M."/>
            <person name="Op den Camp H."/>
            <person name="Overmann J."/>
            <person name="Amann R."/>
            <person name="Jetten M.S.M."/>
            <person name="Mascher T."/>
            <person name="Medema M.H."/>
            <person name="Devos D.P."/>
            <person name="Kaster A.-K."/>
            <person name="Ovreas L."/>
            <person name="Rohde M."/>
            <person name="Galperin M.Y."/>
            <person name="Jogler C."/>
        </authorList>
    </citation>
    <scope>NUCLEOTIDE SEQUENCE [LARGE SCALE GENOMIC DNA]</scope>
    <source>
        <strain evidence="6 7">Poly30</strain>
    </source>
</reference>
<feature type="region of interest" description="Disordered" evidence="4">
    <location>
        <begin position="177"/>
        <end position="197"/>
    </location>
</feature>
<name>A0A518EW84_9BACT</name>
<dbReference type="InterPro" id="IPR045006">
    <property type="entry name" value="CHLI-like"/>
</dbReference>
<dbReference type="Gene3D" id="3.30.230.10">
    <property type="match status" value="1"/>
</dbReference>
<evidence type="ECO:0000313" key="7">
    <source>
        <dbReference type="Proteomes" id="UP000320390"/>
    </source>
</evidence>
<keyword evidence="3" id="KW-0067">ATP-binding</keyword>
<dbReference type="Gene3D" id="3.40.50.300">
    <property type="entry name" value="P-loop containing nucleotide triphosphate hydrolases"/>
    <property type="match status" value="1"/>
</dbReference>
<evidence type="ECO:0000259" key="5">
    <source>
        <dbReference type="PROSITE" id="PS50051"/>
    </source>
</evidence>
<dbReference type="GO" id="GO:0005524">
    <property type="term" value="F:ATP binding"/>
    <property type="evidence" value="ECO:0007669"/>
    <property type="project" value="UniProtKB-KW"/>
</dbReference>
<dbReference type="InterPro" id="IPR004482">
    <property type="entry name" value="Mg_chelat-rel"/>
</dbReference>
<protein>
    <submittedName>
        <fullName evidence="6">Competence protein ComM</fullName>
    </submittedName>
</protein>
<dbReference type="OrthoDB" id="9813147at2"/>
<dbReference type="InterPro" id="IPR027417">
    <property type="entry name" value="P-loop_NTPase"/>
</dbReference>
<evidence type="ECO:0000313" key="6">
    <source>
        <dbReference type="EMBL" id="QDV08334.1"/>
    </source>
</evidence>
<dbReference type="Pfam" id="PF13541">
    <property type="entry name" value="ChlI"/>
    <property type="match status" value="1"/>
</dbReference>
<dbReference type="Pfam" id="PF13335">
    <property type="entry name" value="Mg_chelatase_C"/>
    <property type="match status" value="1"/>
</dbReference>
<keyword evidence="7" id="KW-1185">Reference proteome</keyword>
<evidence type="ECO:0000256" key="3">
    <source>
        <dbReference type="ARBA" id="ARBA00022840"/>
    </source>
</evidence>
<dbReference type="SMART" id="SM00382">
    <property type="entry name" value="AAA"/>
    <property type="match status" value="1"/>
</dbReference>
<dbReference type="NCBIfam" id="TIGR00368">
    <property type="entry name" value="YifB family Mg chelatase-like AAA ATPase"/>
    <property type="match status" value="1"/>
</dbReference>
<evidence type="ECO:0000256" key="1">
    <source>
        <dbReference type="ARBA" id="ARBA00006354"/>
    </source>
</evidence>
<dbReference type="PANTHER" id="PTHR32039">
    <property type="entry name" value="MAGNESIUM-CHELATASE SUBUNIT CHLI"/>
    <property type="match status" value="1"/>
</dbReference>
<dbReference type="InterPro" id="IPR001208">
    <property type="entry name" value="MCM_dom"/>
</dbReference>
<dbReference type="InterPro" id="IPR003593">
    <property type="entry name" value="AAA+_ATPase"/>
</dbReference>
<gene>
    <name evidence="6" type="primary">comM</name>
    <name evidence="6" type="ORF">Poly30_38720</name>
</gene>
<evidence type="ECO:0000256" key="2">
    <source>
        <dbReference type="ARBA" id="ARBA00022741"/>
    </source>
</evidence>
<dbReference type="PRINTS" id="PR01657">
    <property type="entry name" value="MCMFAMILY"/>
</dbReference>
<comment type="similarity">
    <text evidence="1">Belongs to the Mg-chelatase subunits D/I family. ComM subfamily.</text>
</comment>
<dbReference type="Pfam" id="PF01078">
    <property type="entry name" value="Mg_chelatase"/>
    <property type="match status" value="1"/>
</dbReference>
<accession>A0A518EW84</accession>
<dbReference type="InterPro" id="IPR025158">
    <property type="entry name" value="Mg_chelat-rel_C"/>
</dbReference>
<keyword evidence="2" id="KW-0547">Nucleotide-binding</keyword>